<keyword evidence="3" id="KW-1185">Reference proteome</keyword>
<dbReference type="EMBL" id="AGNL01004221">
    <property type="protein sequence ID" value="EJK73780.1"/>
    <property type="molecule type" value="Genomic_DNA"/>
</dbReference>
<protein>
    <submittedName>
        <fullName evidence="2">Uncharacterized protein</fullName>
    </submittedName>
</protein>
<name>K0T882_THAOC</name>
<reference evidence="2 3" key="1">
    <citation type="journal article" date="2012" name="Genome Biol.">
        <title>Genome and low-iron response of an oceanic diatom adapted to chronic iron limitation.</title>
        <authorList>
            <person name="Lommer M."/>
            <person name="Specht M."/>
            <person name="Roy A.S."/>
            <person name="Kraemer L."/>
            <person name="Andreson R."/>
            <person name="Gutowska M.A."/>
            <person name="Wolf J."/>
            <person name="Bergner S.V."/>
            <person name="Schilhabel M.B."/>
            <person name="Klostermeier U.C."/>
            <person name="Beiko R.G."/>
            <person name="Rosenstiel P."/>
            <person name="Hippler M."/>
            <person name="Laroche J."/>
        </authorList>
    </citation>
    <scope>NUCLEOTIDE SEQUENCE [LARGE SCALE GENOMIC DNA]</scope>
    <source>
        <strain evidence="2 3">CCMP1005</strain>
    </source>
</reference>
<comment type="caution">
    <text evidence="2">The sequence shown here is derived from an EMBL/GenBank/DDBJ whole genome shotgun (WGS) entry which is preliminary data.</text>
</comment>
<dbReference type="OrthoDB" id="45823at2759"/>
<dbReference type="Proteomes" id="UP000266841">
    <property type="component" value="Unassembled WGS sequence"/>
</dbReference>
<evidence type="ECO:0000313" key="2">
    <source>
        <dbReference type="EMBL" id="EJK73780.1"/>
    </source>
</evidence>
<sequence>VYIYGYIYHCNLDLSANQNGAVLSTQVVRGVRGSPDSIRVHVRRDRCRAPALRARLIGPDLYLIPLSPVAANRKVHSFRGDLSMDLSAGKYQVEVTLMDCGEDTSNLSGIDSTCIASTSYESMQYSTRNVTKPWRWTKKCNLAETEQGAATTLQRGGCSKGYIWSDYLAMNENILTLKDVSIAKPRNLSQTIHFFDQLSNYELVCWIGDSDAAMYYTAFLKLYPAVGSRGQRPFKFKYLKLTNVYRPGEHIQGTETFVKCKILFISLEMEGVTHEEYGQQIETLVGHFQRSHPEPSFDFPAYIITPRSSSQAPNNPLCGHMSNSNSTRWPHQIAKCTEELHQLVAKSAAFDRRVQVLDVSSITEAFWQMHQTRDGISGDELDALISATVALRCIEVVASQVKKWRNMSQIGIVQEISEGVVLVCQSNVAAKVTSHRAPNQECDGKPTENESQNVTESALDRFDNDRRKKPVGFRQPEDTDN</sequence>
<gene>
    <name evidence="2" type="ORF">THAOC_04577</name>
</gene>
<accession>K0T882</accession>
<organism evidence="2 3">
    <name type="scientific">Thalassiosira oceanica</name>
    <name type="common">Marine diatom</name>
    <dbReference type="NCBI Taxonomy" id="159749"/>
    <lineage>
        <taxon>Eukaryota</taxon>
        <taxon>Sar</taxon>
        <taxon>Stramenopiles</taxon>
        <taxon>Ochrophyta</taxon>
        <taxon>Bacillariophyta</taxon>
        <taxon>Coscinodiscophyceae</taxon>
        <taxon>Thalassiosirophycidae</taxon>
        <taxon>Thalassiosirales</taxon>
        <taxon>Thalassiosiraceae</taxon>
        <taxon>Thalassiosira</taxon>
    </lineage>
</organism>
<dbReference type="AlphaFoldDB" id="K0T882"/>
<evidence type="ECO:0000313" key="3">
    <source>
        <dbReference type="Proteomes" id="UP000266841"/>
    </source>
</evidence>
<feature type="region of interest" description="Disordered" evidence="1">
    <location>
        <begin position="434"/>
        <end position="481"/>
    </location>
</feature>
<proteinExistence type="predicted"/>
<feature type="non-terminal residue" evidence="2">
    <location>
        <position position="1"/>
    </location>
</feature>
<evidence type="ECO:0000256" key="1">
    <source>
        <dbReference type="SAM" id="MobiDB-lite"/>
    </source>
</evidence>